<dbReference type="Pfam" id="PF02464">
    <property type="entry name" value="CinA"/>
    <property type="match status" value="1"/>
</dbReference>
<dbReference type="SUPFAM" id="SSF142433">
    <property type="entry name" value="CinA-like"/>
    <property type="match status" value="1"/>
</dbReference>
<evidence type="ECO:0000313" key="2">
    <source>
        <dbReference type="EMBL" id="CEN56425.1"/>
    </source>
</evidence>
<dbReference type="InterPro" id="IPR008136">
    <property type="entry name" value="CinA_C"/>
</dbReference>
<dbReference type="OrthoDB" id="9801454at2"/>
<feature type="domain" description="CinA C-terminal" evidence="1">
    <location>
        <begin position="8"/>
        <end position="158"/>
    </location>
</feature>
<organism evidence="2 3">
    <name type="scientific">Candidatus Methylopumilus turicensis</name>
    <dbReference type="NCBI Taxonomy" id="1581680"/>
    <lineage>
        <taxon>Bacteria</taxon>
        <taxon>Pseudomonadati</taxon>
        <taxon>Pseudomonadota</taxon>
        <taxon>Betaproteobacteria</taxon>
        <taxon>Nitrosomonadales</taxon>
        <taxon>Methylophilaceae</taxon>
        <taxon>Candidatus Methylopumilus</taxon>
    </lineage>
</organism>
<protein>
    <recommendedName>
        <fullName evidence="1">CinA C-terminal domain-containing protein</fullName>
    </recommendedName>
</protein>
<dbReference type="Proteomes" id="UP000056322">
    <property type="component" value="Chromosome 1"/>
</dbReference>
<evidence type="ECO:0000313" key="3">
    <source>
        <dbReference type="Proteomes" id="UP000056322"/>
    </source>
</evidence>
<accession>A0A0B7IW12</accession>
<dbReference type="InterPro" id="IPR036653">
    <property type="entry name" value="CinA-like_C"/>
</dbReference>
<dbReference type="EMBL" id="LN794158">
    <property type="protein sequence ID" value="CEN56425.1"/>
    <property type="molecule type" value="Genomic_DNA"/>
</dbReference>
<reference evidence="3" key="1">
    <citation type="submission" date="2014-12" db="EMBL/GenBank/DDBJ databases">
        <authorList>
            <person name="Salcher M.M."/>
        </authorList>
    </citation>
    <scope>NUCLEOTIDE SEQUENCE [LARGE SCALE GENOMIC DNA]</scope>
    <source>
        <strain evidence="3">MMS-10A-171</strain>
    </source>
</reference>
<dbReference type="Gene3D" id="3.90.950.20">
    <property type="entry name" value="CinA-like"/>
    <property type="match status" value="1"/>
</dbReference>
<dbReference type="KEGG" id="mbac:BN1209_1386"/>
<dbReference type="NCBIfam" id="TIGR00199">
    <property type="entry name" value="PncC_domain"/>
    <property type="match status" value="1"/>
</dbReference>
<dbReference type="HOGENOM" id="CLU_030805_1_1_4"/>
<dbReference type="STRING" id="1581680.BN1209_1386"/>
<dbReference type="RefSeq" id="WP_045751519.1">
    <property type="nucleotide sequence ID" value="NZ_LN794158.1"/>
</dbReference>
<evidence type="ECO:0000259" key="1">
    <source>
        <dbReference type="Pfam" id="PF02464"/>
    </source>
</evidence>
<proteinExistence type="predicted"/>
<sequence length="165" mass="17394">MFSPELKALSQEIGKLLLAKKHVLTLAESCTGGLISALITNIAGSSAWFDSGLVTYSNQAKQDLLKVKETTLTQHGAVSEQAAIEMAIGALQQGRANIAASVTGIAGPEGGSSTKPVGTVCFAWASNDLPSISKTYLFQGNREQIREQSTIALLIGLKDFLNQQS</sequence>
<keyword evidence="3" id="KW-1185">Reference proteome</keyword>
<dbReference type="AlphaFoldDB" id="A0A0B7IW12"/>
<gene>
    <name evidence="2" type="primary">ygaD</name>
    <name evidence="2" type="ORF">BN1209_1386</name>
</gene>
<name>A0A0B7IW12_9PROT</name>